<organism evidence="2 3">
    <name type="scientific">Staphylococcus aureus</name>
    <dbReference type="NCBI Taxonomy" id="1280"/>
    <lineage>
        <taxon>Bacteria</taxon>
        <taxon>Bacillati</taxon>
        <taxon>Bacillota</taxon>
        <taxon>Bacilli</taxon>
        <taxon>Bacillales</taxon>
        <taxon>Staphylococcaceae</taxon>
        <taxon>Staphylococcus</taxon>
    </lineage>
</organism>
<evidence type="ECO:0000313" key="3">
    <source>
        <dbReference type="Proteomes" id="UP000255091"/>
    </source>
</evidence>
<dbReference type="PANTHER" id="PTHR40038">
    <property type="entry name" value="MEMBRANE-ASSOCIATED PROTEIN TCAA"/>
    <property type="match status" value="1"/>
</dbReference>
<evidence type="ECO:0000259" key="1">
    <source>
        <dbReference type="Pfam" id="PF22819"/>
    </source>
</evidence>
<feature type="domain" description="TcaA protein NTF2-like" evidence="1">
    <location>
        <begin position="2"/>
        <end position="102"/>
    </location>
</feature>
<dbReference type="InterPro" id="IPR054528">
    <property type="entry name" value="TcaA_5th"/>
</dbReference>
<dbReference type="AlphaFoldDB" id="A0A380DYQ5"/>
<dbReference type="Proteomes" id="UP000255091">
    <property type="component" value="Unassembled WGS sequence"/>
</dbReference>
<dbReference type="PANTHER" id="PTHR40038:SF1">
    <property type="entry name" value="MEMBRANE-ASSOCIATED PROTEIN TCAA"/>
    <property type="match status" value="1"/>
</dbReference>
<reference evidence="2 3" key="1">
    <citation type="submission" date="2018-06" db="EMBL/GenBank/DDBJ databases">
        <authorList>
            <consortium name="Pathogen Informatics"/>
            <person name="Doyle S."/>
        </authorList>
    </citation>
    <scope>NUCLEOTIDE SEQUENCE [LARGE SCALE GENOMIC DNA]</scope>
    <source>
        <strain evidence="2 3">NCTC6133</strain>
    </source>
</reference>
<evidence type="ECO:0000313" key="2">
    <source>
        <dbReference type="EMBL" id="SUK59972.1"/>
    </source>
</evidence>
<protein>
    <submittedName>
        <fullName evidence="2">Teicoplanin resistance associated membrane protein TcaA</fullName>
    </submittedName>
</protein>
<proteinExistence type="predicted"/>
<name>A0A380DYQ5_STAAU</name>
<accession>A0A380DYQ5</accession>
<dbReference type="Pfam" id="PF22819">
    <property type="entry name" value="TcaA_5th"/>
    <property type="match status" value="1"/>
</dbReference>
<sequence length="105" mass="11904">MKNKLIEFFAGYSLANNAAFNQSDFDFVSSYIKKGSSFYDDVKKRVSKGSLMMISSPQIIDAEKHGDKITATVRLINENGKQVDKEYELEQGSQDRLQLIKTSEK</sequence>
<gene>
    <name evidence="2" type="primary">tcaA_1</name>
    <name evidence="2" type="ORF">NCTC6133_03164</name>
</gene>
<dbReference type="EMBL" id="UHAP01000001">
    <property type="protein sequence ID" value="SUK59972.1"/>
    <property type="molecule type" value="Genomic_DNA"/>
</dbReference>